<dbReference type="InterPro" id="IPR018027">
    <property type="entry name" value="Asn/Gln_amidotransferase"/>
</dbReference>
<evidence type="ECO:0000256" key="8">
    <source>
        <dbReference type="ARBA" id="ARBA00047380"/>
    </source>
</evidence>
<comment type="function">
    <text evidence="7 10">Allows the formation of correctly charged Asn-tRNA(Asn) or Gln-tRNA(Gln) through the transamidation of misacylated Asp-tRNA(Asn) or Glu-tRNA(Gln) in organisms which lack either or both of asparaginyl-tRNA or glutaminyl-tRNA synthetases. The reaction takes place in the presence of glutamine and ATP through an activated phospho-Asp-tRNA(Asn) or phospho-Glu-tRNA(Gln).</text>
</comment>
<keyword evidence="4 10" id="KW-0547">Nucleotide-binding</keyword>
<dbReference type="SMART" id="SM00845">
    <property type="entry name" value="GatB_Yqey"/>
    <property type="match status" value="1"/>
</dbReference>
<evidence type="ECO:0000313" key="13">
    <source>
        <dbReference type="Proteomes" id="UP000228687"/>
    </source>
</evidence>
<evidence type="ECO:0000256" key="1">
    <source>
        <dbReference type="ARBA" id="ARBA00005306"/>
    </source>
</evidence>
<dbReference type="Pfam" id="PF02934">
    <property type="entry name" value="GatB_N"/>
    <property type="match status" value="1"/>
</dbReference>
<dbReference type="InterPro" id="IPR003789">
    <property type="entry name" value="Asn/Gln_tRNA_amidoTrase-B-like"/>
</dbReference>
<comment type="catalytic activity">
    <reaction evidence="9 10">
        <text>L-glutamyl-tRNA(Gln) + L-glutamine + ATP + H2O = L-glutaminyl-tRNA(Gln) + L-glutamate + ADP + phosphate + H(+)</text>
        <dbReference type="Rhea" id="RHEA:17521"/>
        <dbReference type="Rhea" id="RHEA-COMP:9681"/>
        <dbReference type="Rhea" id="RHEA-COMP:9684"/>
        <dbReference type="ChEBI" id="CHEBI:15377"/>
        <dbReference type="ChEBI" id="CHEBI:15378"/>
        <dbReference type="ChEBI" id="CHEBI:29985"/>
        <dbReference type="ChEBI" id="CHEBI:30616"/>
        <dbReference type="ChEBI" id="CHEBI:43474"/>
        <dbReference type="ChEBI" id="CHEBI:58359"/>
        <dbReference type="ChEBI" id="CHEBI:78520"/>
        <dbReference type="ChEBI" id="CHEBI:78521"/>
        <dbReference type="ChEBI" id="CHEBI:456216"/>
    </reaction>
</comment>
<dbReference type="GO" id="GO:0006412">
    <property type="term" value="P:translation"/>
    <property type="evidence" value="ECO:0007669"/>
    <property type="project" value="UniProtKB-UniRule"/>
</dbReference>
<keyword evidence="6 10" id="KW-0648">Protein biosynthesis</keyword>
<sequence length="478" mass="53519">MYLPAIGLEVHAELKTRTKMFCESANDPDETRPNVNVCPICLAHPGTLPSINREAVRHILRIGTAIGGAIADFSEFDRKSYFYPDIPKGYQISQYTHPLVTGGELASVVITRVHLEEDTARLIHSSGKSLVDFNRAGIPLMELVTEPIIQSAEAAGRFARELQLLLRTLVASEANLEKGEMRIEANISVSKSDFKPESPEVRLLGTKVEIKNLNSFRSVERAIDFEIKRQTTLIEDGSEVVQETRGWNETKQETFRQRFKEGSADYRYFPEPDLPKLFLSEISEFSPSAIRTSLPELPWERRTRYMSSYALKKSDIEYLCATPERAAFFDAIVAEFENNAEHIALAANYIVSDLAGIYAKKGEENYRTLDPAAFVKLVRLIDSHDLSSRGAKNTLAILVAQGGDPEVIAKEHGLMQVHDSVALGEIVCTIIAREEKAVREYKNGKQTALQYLVGEAMRESRGAGNPQKLQKLFVEKIK</sequence>
<dbReference type="InterPro" id="IPR017958">
    <property type="entry name" value="Gln-tRNA_amidoTrfase_suB_CS"/>
</dbReference>
<dbReference type="AlphaFoldDB" id="A0A2H0YXP3"/>
<dbReference type="NCBIfam" id="NF004014">
    <property type="entry name" value="PRK05477.1-4"/>
    <property type="match status" value="1"/>
</dbReference>
<feature type="domain" description="Asn/Gln amidotransferase" evidence="11">
    <location>
        <begin position="327"/>
        <end position="477"/>
    </location>
</feature>
<dbReference type="EC" id="6.3.5.-" evidence="10"/>
<dbReference type="PROSITE" id="PS01234">
    <property type="entry name" value="GATB"/>
    <property type="match status" value="1"/>
</dbReference>
<keyword evidence="5 10" id="KW-0067">ATP-binding</keyword>
<dbReference type="GO" id="GO:0050567">
    <property type="term" value="F:glutaminyl-tRNA synthase (glutamine-hydrolyzing) activity"/>
    <property type="evidence" value="ECO:0007669"/>
    <property type="project" value="UniProtKB-UniRule"/>
</dbReference>
<evidence type="ECO:0000259" key="11">
    <source>
        <dbReference type="SMART" id="SM00845"/>
    </source>
</evidence>
<comment type="similarity">
    <text evidence="1 10">Belongs to the GatB/GatE family. GatB subfamily.</text>
</comment>
<dbReference type="HAMAP" id="MF_00121">
    <property type="entry name" value="GatB"/>
    <property type="match status" value="1"/>
</dbReference>
<dbReference type="InterPro" id="IPR014746">
    <property type="entry name" value="Gln_synth/guanido_kin_cat_dom"/>
</dbReference>
<dbReference type="Gene3D" id="1.10.150.380">
    <property type="entry name" value="GatB domain, N-terminal subdomain"/>
    <property type="match status" value="1"/>
</dbReference>
<accession>A0A2H0YXP3</accession>
<dbReference type="GO" id="GO:0016740">
    <property type="term" value="F:transferase activity"/>
    <property type="evidence" value="ECO:0007669"/>
    <property type="project" value="UniProtKB-KW"/>
</dbReference>
<evidence type="ECO:0000256" key="5">
    <source>
        <dbReference type="ARBA" id="ARBA00022840"/>
    </source>
</evidence>
<evidence type="ECO:0000256" key="9">
    <source>
        <dbReference type="ARBA" id="ARBA00047913"/>
    </source>
</evidence>
<dbReference type="GO" id="GO:0005524">
    <property type="term" value="F:ATP binding"/>
    <property type="evidence" value="ECO:0007669"/>
    <property type="project" value="UniProtKB-KW"/>
</dbReference>
<comment type="catalytic activity">
    <reaction evidence="8 10">
        <text>L-aspartyl-tRNA(Asn) + L-glutamine + ATP + H2O = L-asparaginyl-tRNA(Asn) + L-glutamate + ADP + phosphate + 2 H(+)</text>
        <dbReference type="Rhea" id="RHEA:14513"/>
        <dbReference type="Rhea" id="RHEA-COMP:9674"/>
        <dbReference type="Rhea" id="RHEA-COMP:9677"/>
        <dbReference type="ChEBI" id="CHEBI:15377"/>
        <dbReference type="ChEBI" id="CHEBI:15378"/>
        <dbReference type="ChEBI" id="CHEBI:29985"/>
        <dbReference type="ChEBI" id="CHEBI:30616"/>
        <dbReference type="ChEBI" id="CHEBI:43474"/>
        <dbReference type="ChEBI" id="CHEBI:58359"/>
        <dbReference type="ChEBI" id="CHEBI:78515"/>
        <dbReference type="ChEBI" id="CHEBI:78516"/>
        <dbReference type="ChEBI" id="CHEBI:456216"/>
    </reaction>
</comment>
<dbReference type="Proteomes" id="UP000228687">
    <property type="component" value="Unassembled WGS sequence"/>
</dbReference>
<dbReference type="InterPro" id="IPR004413">
    <property type="entry name" value="GatB"/>
</dbReference>
<keyword evidence="12" id="KW-0808">Transferase</keyword>
<reference evidence="13" key="1">
    <citation type="submission" date="2017-09" db="EMBL/GenBank/DDBJ databases">
        <title>Depth-based differentiation of microbial function through sediment-hosted aquifers and enrichment of novel symbionts in the deep terrestrial subsurface.</title>
        <authorList>
            <person name="Probst A.J."/>
            <person name="Ladd B."/>
            <person name="Jarett J.K."/>
            <person name="Geller-Mcgrath D.E."/>
            <person name="Sieber C.M.K."/>
            <person name="Emerson J.B."/>
            <person name="Anantharaman K."/>
            <person name="Thomas B.C."/>
            <person name="Malmstrom R."/>
            <person name="Stieglmeier M."/>
            <person name="Klingl A."/>
            <person name="Woyke T."/>
            <person name="Ryan C.M."/>
            <person name="Banfield J.F."/>
        </authorList>
    </citation>
    <scope>NUCLEOTIDE SEQUENCE [LARGE SCALE GENOMIC DNA]</scope>
</reference>
<dbReference type="NCBIfam" id="TIGR00133">
    <property type="entry name" value="gatB"/>
    <property type="match status" value="1"/>
</dbReference>
<protein>
    <recommendedName>
        <fullName evidence="10">Aspartyl/glutamyl-tRNA(Asn/Gln) amidotransferase subunit B</fullName>
        <shortName evidence="10">Asp/Glu-ADT subunit B</shortName>
        <ecNumber evidence="10">6.3.5.-</ecNumber>
    </recommendedName>
</protein>
<dbReference type="SUPFAM" id="SSF89095">
    <property type="entry name" value="GatB/YqeY motif"/>
    <property type="match status" value="1"/>
</dbReference>
<dbReference type="SUPFAM" id="SSF55931">
    <property type="entry name" value="Glutamine synthetase/guanido kinase"/>
    <property type="match status" value="1"/>
</dbReference>
<evidence type="ECO:0000256" key="3">
    <source>
        <dbReference type="ARBA" id="ARBA00022598"/>
    </source>
</evidence>
<evidence type="ECO:0000256" key="2">
    <source>
        <dbReference type="ARBA" id="ARBA00011123"/>
    </source>
</evidence>
<evidence type="ECO:0000256" key="10">
    <source>
        <dbReference type="HAMAP-Rule" id="MF_00121"/>
    </source>
</evidence>
<dbReference type="EMBL" id="PEXT01000048">
    <property type="protein sequence ID" value="PIS43255.1"/>
    <property type="molecule type" value="Genomic_DNA"/>
</dbReference>
<dbReference type="InterPro" id="IPR023168">
    <property type="entry name" value="GatB_Yqey_C_2"/>
</dbReference>
<evidence type="ECO:0000256" key="4">
    <source>
        <dbReference type="ARBA" id="ARBA00022741"/>
    </source>
</evidence>
<proteinExistence type="inferred from homology"/>
<comment type="caution">
    <text evidence="12">The sequence shown here is derived from an EMBL/GenBank/DDBJ whole genome shotgun (WGS) entry which is preliminary data.</text>
</comment>
<dbReference type="PANTHER" id="PTHR11659">
    <property type="entry name" value="GLUTAMYL-TRNA GLN AMIDOTRANSFERASE SUBUNIT B MITOCHONDRIAL AND PROKARYOTIC PET112-RELATED"/>
    <property type="match status" value="1"/>
</dbReference>
<dbReference type="GO" id="GO:0050566">
    <property type="term" value="F:asparaginyl-tRNA synthase (glutamine-hydrolyzing) activity"/>
    <property type="evidence" value="ECO:0007669"/>
    <property type="project" value="RHEA"/>
</dbReference>
<name>A0A2H0YXP3_9BACT</name>
<dbReference type="Pfam" id="PF02637">
    <property type="entry name" value="GatB_Yqey"/>
    <property type="match status" value="1"/>
</dbReference>
<dbReference type="PANTHER" id="PTHR11659:SF0">
    <property type="entry name" value="GLUTAMYL-TRNA(GLN) AMIDOTRANSFERASE SUBUNIT B, MITOCHONDRIAL"/>
    <property type="match status" value="1"/>
</dbReference>
<evidence type="ECO:0000256" key="6">
    <source>
        <dbReference type="ARBA" id="ARBA00022917"/>
    </source>
</evidence>
<dbReference type="NCBIfam" id="NF004012">
    <property type="entry name" value="PRK05477.1-2"/>
    <property type="match status" value="1"/>
</dbReference>
<comment type="subunit">
    <text evidence="2 10">Heterotrimer of A, B and C subunits.</text>
</comment>
<dbReference type="GO" id="GO:0070681">
    <property type="term" value="P:glutaminyl-tRNAGln biosynthesis via transamidation"/>
    <property type="evidence" value="ECO:0007669"/>
    <property type="project" value="TreeGrafter"/>
</dbReference>
<evidence type="ECO:0000256" key="7">
    <source>
        <dbReference type="ARBA" id="ARBA00024799"/>
    </source>
</evidence>
<gene>
    <name evidence="10" type="primary">gatB</name>
    <name evidence="12" type="ORF">COT23_02275</name>
</gene>
<organism evidence="12 13">
    <name type="scientific">Candidatus Kaiserbacteria bacterium CG08_land_8_20_14_0_20_50_21</name>
    <dbReference type="NCBI Taxonomy" id="1974604"/>
    <lineage>
        <taxon>Bacteria</taxon>
        <taxon>Candidatus Kaiseribacteriota</taxon>
    </lineage>
</organism>
<dbReference type="InterPro" id="IPR017959">
    <property type="entry name" value="Asn/Gln-tRNA_amidoTrfase_suB/E"/>
</dbReference>
<keyword evidence="3 10" id="KW-0436">Ligase</keyword>
<evidence type="ECO:0000313" key="12">
    <source>
        <dbReference type="EMBL" id="PIS43255.1"/>
    </source>
</evidence>
<dbReference type="Gene3D" id="1.10.10.410">
    <property type="match status" value="1"/>
</dbReference>
<dbReference type="InterPro" id="IPR006075">
    <property type="entry name" value="Asn/Gln-tRNA_Trfase_suB/E_cat"/>
</dbReference>
<dbReference type="InterPro" id="IPR042114">
    <property type="entry name" value="GatB_C_1"/>
</dbReference>